<dbReference type="RefSeq" id="WP_425560806.1">
    <property type="nucleotide sequence ID" value="NZ_BAAALS010000025.1"/>
</dbReference>
<name>A0ABP4X2R1_9ACTN</name>
<sequence length="138" mass="15262">MRVRQYVYFALAFERVSAAAITAEVGLEPEEVGVRDSRLPYRPVPRSHSWKVVCRDESLFQHEQIEHVIDRVERYADRIAALTSRLVNGEPSCLPGSRSSGRTRPRSTVRNPGTEPAGLESGAADASPSRADGCVRGR</sequence>
<dbReference type="Proteomes" id="UP001500655">
    <property type="component" value="Unassembled WGS sequence"/>
</dbReference>
<dbReference type="Pfam" id="PF14106">
    <property type="entry name" value="DUF4279"/>
    <property type="match status" value="1"/>
</dbReference>
<evidence type="ECO:0000313" key="3">
    <source>
        <dbReference type="Proteomes" id="UP001500655"/>
    </source>
</evidence>
<feature type="region of interest" description="Disordered" evidence="1">
    <location>
        <begin position="88"/>
        <end position="138"/>
    </location>
</feature>
<organism evidence="2 3">
    <name type="scientific">Luedemannella helvata</name>
    <dbReference type="NCBI Taxonomy" id="349315"/>
    <lineage>
        <taxon>Bacteria</taxon>
        <taxon>Bacillati</taxon>
        <taxon>Actinomycetota</taxon>
        <taxon>Actinomycetes</taxon>
        <taxon>Micromonosporales</taxon>
        <taxon>Micromonosporaceae</taxon>
        <taxon>Luedemannella</taxon>
    </lineage>
</organism>
<gene>
    <name evidence="2" type="ORF">GCM10009681_44230</name>
</gene>
<evidence type="ECO:0000256" key="1">
    <source>
        <dbReference type="SAM" id="MobiDB-lite"/>
    </source>
</evidence>
<protein>
    <recommendedName>
        <fullName evidence="4">Transposase</fullName>
    </recommendedName>
</protein>
<evidence type="ECO:0008006" key="4">
    <source>
        <dbReference type="Google" id="ProtNLM"/>
    </source>
</evidence>
<reference evidence="3" key="1">
    <citation type="journal article" date="2019" name="Int. J. Syst. Evol. Microbiol.">
        <title>The Global Catalogue of Microorganisms (GCM) 10K type strain sequencing project: providing services to taxonomists for standard genome sequencing and annotation.</title>
        <authorList>
            <consortium name="The Broad Institute Genomics Platform"/>
            <consortium name="The Broad Institute Genome Sequencing Center for Infectious Disease"/>
            <person name="Wu L."/>
            <person name="Ma J."/>
        </authorList>
    </citation>
    <scope>NUCLEOTIDE SEQUENCE [LARGE SCALE GENOMIC DNA]</scope>
    <source>
        <strain evidence="3">JCM 13249</strain>
    </source>
</reference>
<dbReference type="InterPro" id="IPR025459">
    <property type="entry name" value="DUF4279"/>
</dbReference>
<dbReference type="EMBL" id="BAAALS010000025">
    <property type="protein sequence ID" value="GAA1768241.1"/>
    <property type="molecule type" value="Genomic_DNA"/>
</dbReference>
<accession>A0ABP4X2R1</accession>
<proteinExistence type="predicted"/>
<keyword evidence="3" id="KW-1185">Reference proteome</keyword>
<evidence type="ECO:0000313" key="2">
    <source>
        <dbReference type="EMBL" id="GAA1768241.1"/>
    </source>
</evidence>
<comment type="caution">
    <text evidence="2">The sequence shown here is derived from an EMBL/GenBank/DDBJ whole genome shotgun (WGS) entry which is preliminary data.</text>
</comment>